<feature type="compositionally biased region" description="Low complexity" evidence="9">
    <location>
        <begin position="61"/>
        <end position="76"/>
    </location>
</feature>
<evidence type="ECO:0000256" key="1">
    <source>
        <dbReference type="ARBA" id="ARBA00004123"/>
    </source>
</evidence>
<dbReference type="AlphaFoldDB" id="A0A0E0EBV0"/>
<comment type="subcellular location">
    <subcellularLocation>
        <location evidence="2">Cytoplasm</location>
        <location evidence="2">Cytoskeleton</location>
        <location evidence="2">Spindle</location>
    </subcellularLocation>
    <subcellularLocation>
        <location evidence="1">Nucleus</location>
    </subcellularLocation>
</comment>
<feature type="region of interest" description="Disordered" evidence="9">
    <location>
        <begin position="672"/>
        <end position="691"/>
    </location>
</feature>
<keyword evidence="6" id="KW-0206">Cytoskeleton</keyword>
<dbReference type="InterPro" id="IPR027329">
    <property type="entry name" value="TPX2_C"/>
</dbReference>
<keyword evidence="7" id="KW-0539">Nucleus</keyword>
<dbReference type="GO" id="GO:0005880">
    <property type="term" value="C:nuclear microtubule"/>
    <property type="evidence" value="ECO:0007669"/>
    <property type="project" value="TreeGrafter"/>
</dbReference>
<feature type="domain" description="TPX2 C-terminal" evidence="10">
    <location>
        <begin position="759"/>
        <end position="834"/>
    </location>
</feature>
<feature type="region of interest" description="Disordered" evidence="9">
    <location>
        <begin position="266"/>
        <end position="292"/>
    </location>
</feature>
<comment type="similarity">
    <text evidence="3">Belongs to the TPX2 family.</text>
</comment>
<feature type="compositionally biased region" description="Polar residues" evidence="9">
    <location>
        <begin position="826"/>
        <end position="842"/>
    </location>
</feature>
<dbReference type="GO" id="GO:0005819">
    <property type="term" value="C:spindle"/>
    <property type="evidence" value="ECO:0007669"/>
    <property type="project" value="UniProtKB-SubCell"/>
</dbReference>
<feature type="domain" description="TPX2 central" evidence="11">
    <location>
        <begin position="555"/>
        <end position="597"/>
    </location>
</feature>
<evidence type="ECO:0000256" key="5">
    <source>
        <dbReference type="ARBA" id="ARBA00022701"/>
    </source>
</evidence>
<evidence type="ECO:0000256" key="7">
    <source>
        <dbReference type="ARBA" id="ARBA00023242"/>
    </source>
</evidence>
<evidence type="ECO:0000259" key="11">
    <source>
        <dbReference type="Pfam" id="PF12214"/>
    </source>
</evidence>
<sequence length="854" mass="95935">MSVTPNSLKLSRPLEPPPPLSPPTFVSSSPDPTTTTFFSSSSALERERERNPKPSALSSQAPMAPDANPEAAAAPPQLQVDEGYEFCAPKYFDFVCDETEEEIRAAERWFEASASHAPSPFAPRIKESRAEVKIESLCDFTDAEPIPKEVAVEEAAGSAANPSQNSDGNVQENKDGSIKLVHEANPSENCVTDGDHKHQESDAMLESPPAEEDEKESPKSFEFVPSNAKSDVASSTPKIQRPPPPVKAVTTVPTCPKLTVKTEAFTPKVQATNSSRGLAPLTGSRAHPSALKQSMSVKRSVIKCPRELLAGKAATAANEIAQENQAVKRQKLDDGRTRQILNVKTRTLPHKGRGGGLSGSTEMSLSAMRKHRDDSHSLKEVTHYISAAEMVKKFESGTRELAIPHKRSLSHEDAATALQRRTKLMLTRPKEPEFQTSHRVRAVRVKSSAELEEEMLAKIPKFRARPFNKKIAEAPSFPPLPRKAPQLPEFNEFHLKTMERATRHADTCSEASSVGTIRSQSSKPLTLTAPKPPQLETALRARPPRVKSSQELELEELEKAPKFKAKPLNKKILESKGDIGVFPHLKAQPTAPKEFHFSTDDRLGPPAVVDLFDKLSLCSESSYHSKKDVPRLTIPNPFNLHTDERGHEKERQLAAQLLQKQLQEEKARIPKANPYPYTTDYPVIPPKPEPKPCTRPEGFQLESLVRHEMEQQRIMEERERMEREEAQRRVVKAHPIMKEDPIPLPEKERKPLTEVQPLKLHVDERAVQRSEFDNMVKEKEITYKRLREENEFAQKIEEEKALKQLRRTLVPQARPLPKFDRPFRPQRSTKQVTRPKSPQLQVDQRGARRHAFIR</sequence>
<evidence type="ECO:0008006" key="14">
    <source>
        <dbReference type="Google" id="ProtNLM"/>
    </source>
</evidence>
<evidence type="ECO:0000313" key="13">
    <source>
        <dbReference type="Proteomes" id="UP000008021"/>
    </source>
</evidence>
<keyword evidence="4" id="KW-0963">Cytoplasm</keyword>
<dbReference type="Gramene" id="OMERI07G12690.2">
    <property type="protein sequence ID" value="OMERI07G12690.2"/>
    <property type="gene ID" value="OMERI07G12690"/>
</dbReference>
<dbReference type="eggNOG" id="ENOG502QVQS">
    <property type="taxonomic scope" value="Eukaryota"/>
</dbReference>
<feature type="coiled-coil region" evidence="8">
    <location>
        <begin position="769"/>
        <end position="796"/>
    </location>
</feature>
<feature type="compositionally biased region" description="Polar residues" evidence="9">
    <location>
        <begin position="160"/>
        <end position="171"/>
    </location>
</feature>
<keyword evidence="13" id="KW-1185">Reference proteome</keyword>
<evidence type="ECO:0000313" key="12">
    <source>
        <dbReference type="EnsemblPlants" id="OMERI07G12690.1"/>
    </source>
</evidence>
<dbReference type="PANTHER" id="PTHR14326">
    <property type="entry name" value="TARGETING PROTEIN FOR XKLP2"/>
    <property type="match status" value="1"/>
</dbReference>
<dbReference type="PANTHER" id="PTHR14326:SF44">
    <property type="entry name" value="TARGETING PROTEIN FOR XKLP2"/>
    <property type="match status" value="1"/>
</dbReference>
<dbReference type="EnsemblPlants" id="OMERI07G12690.1">
    <property type="protein sequence ID" value="OMERI07G12690.1"/>
    <property type="gene ID" value="OMERI07G12690"/>
</dbReference>
<evidence type="ECO:0000256" key="9">
    <source>
        <dbReference type="SAM" id="MobiDB-lite"/>
    </source>
</evidence>
<feature type="compositionally biased region" description="Low complexity" evidence="9">
    <location>
        <begin position="23"/>
        <end position="42"/>
    </location>
</feature>
<dbReference type="InterPro" id="IPR027330">
    <property type="entry name" value="TPX2_central_dom"/>
</dbReference>
<dbReference type="GO" id="GO:0060236">
    <property type="term" value="P:regulation of mitotic spindle organization"/>
    <property type="evidence" value="ECO:0007669"/>
    <property type="project" value="InterPro"/>
</dbReference>
<organism evidence="12">
    <name type="scientific">Oryza meridionalis</name>
    <dbReference type="NCBI Taxonomy" id="40149"/>
    <lineage>
        <taxon>Eukaryota</taxon>
        <taxon>Viridiplantae</taxon>
        <taxon>Streptophyta</taxon>
        <taxon>Embryophyta</taxon>
        <taxon>Tracheophyta</taxon>
        <taxon>Spermatophyta</taxon>
        <taxon>Magnoliopsida</taxon>
        <taxon>Liliopsida</taxon>
        <taxon>Poales</taxon>
        <taxon>Poaceae</taxon>
        <taxon>BOP clade</taxon>
        <taxon>Oryzoideae</taxon>
        <taxon>Oryzeae</taxon>
        <taxon>Oryzinae</taxon>
        <taxon>Oryza</taxon>
    </lineage>
</organism>
<dbReference type="Pfam" id="PF06886">
    <property type="entry name" value="TPX2"/>
    <property type="match status" value="1"/>
</dbReference>
<feature type="region of interest" description="Disordered" evidence="9">
    <location>
        <begin position="808"/>
        <end position="854"/>
    </location>
</feature>
<keyword evidence="5" id="KW-0493">Microtubule</keyword>
<dbReference type="Gramene" id="OMERI07G12690.1">
    <property type="protein sequence ID" value="OMERI07G12690.1"/>
    <property type="gene ID" value="OMERI07G12690"/>
</dbReference>
<name>A0A0E0EBV0_9ORYZ</name>
<dbReference type="STRING" id="40149.A0A0E0EBV0"/>
<feature type="region of interest" description="Disordered" evidence="9">
    <location>
        <begin position="507"/>
        <end position="537"/>
    </location>
</feature>
<dbReference type="GO" id="GO:0030295">
    <property type="term" value="F:protein kinase activator activity"/>
    <property type="evidence" value="ECO:0007669"/>
    <property type="project" value="TreeGrafter"/>
</dbReference>
<evidence type="ECO:0000256" key="3">
    <source>
        <dbReference type="ARBA" id="ARBA00005885"/>
    </source>
</evidence>
<dbReference type="Proteomes" id="UP000008021">
    <property type="component" value="Chromosome 7"/>
</dbReference>
<dbReference type="Pfam" id="PF12214">
    <property type="entry name" value="TPX2_importin"/>
    <property type="match status" value="2"/>
</dbReference>
<dbReference type="EnsemblPlants" id="OMERI07G12690.2">
    <property type="protein sequence ID" value="OMERI07G12690.2"/>
    <property type="gene ID" value="OMERI07G12690"/>
</dbReference>
<feature type="compositionally biased region" description="Polar residues" evidence="9">
    <location>
        <begin position="227"/>
        <end position="238"/>
    </location>
</feature>
<accession>A0A0E0EBV0</accession>
<evidence type="ECO:0000256" key="4">
    <source>
        <dbReference type="ARBA" id="ARBA00022490"/>
    </source>
</evidence>
<keyword evidence="8" id="KW-0175">Coiled coil</keyword>
<evidence type="ECO:0000259" key="10">
    <source>
        <dbReference type="Pfam" id="PF06886"/>
    </source>
</evidence>
<evidence type="ECO:0000256" key="8">
    <source>
        <dbReference type="SAM" id="Coils"/>
    </source>
</evidence>
<dbReference type="GO" id="GO:0090307">
    <property type="term" value="P:mitotic spindle assembly"/>
    <property type="evidence" value="ECO:0007669"/>
    <property type="project" value="TreeGrafter"/>
</dbReference>
<evidence type="ECO:0000256" key="2">
    <source>
        <dbReference type="ARBA" id="ARBA00004186"/>
    </source>
</evidence>
<feature type="region of interest" description="Disordered" evidence="9">
    <location>
        <begin position="1"/>
        <end position="77"/>
    </location>
</feature>
<feature type="compositionally biased region" description="Basic and acidic residues" evidence="9">
    <location>
        <begin position="172"/>
        <end position="182"/>
    </location>
</feature>
<proteinExistence type="inferred from homology"/>
<dbReference type="GO" id="GO:0008017">
    <property type="term" value="F:microtubule binding"/>
    <property type="evidence" value="ECO:0007669"/>
    <property type="project" value="TreeGrafter"/>
</dbReference>
<evidence type="ECO:0000256" key="6">
    <source>
        <dbReference type="ARBA" id="ARBA00023212"/>
    </source>
</evidence>
<feature type="region of interest" description="Disordered" evidence="9">
    <location>
        <begin position="148"/>
        <end position="251"/>
    </location>
</feature>
<dbReference type="InterPro" id="IPR009675">
    <property type="entry name" value="TPX2_fam"/>
</dbReference>
<reference evidence="12" key="1">
    <citation type="submission" date="2015-04" db="UniProtKB">
        <authorList>
            <consortium name="EnsemblPlants"/>
        </authorList>
    </citation>
    <scope>IDENTIFICATION</scope>
</reference>
<reference evidence="12" key="2">
    <citation type="submission" date="2018-05" db="EMBL/GenBank/DDBJ databases">
        <title>OmerRS3 (Oryza meridionalis Reference Sequence Version 3).</title>
        <authorList>
            <person name="Zhang J."/>
            <person name="Kudrna D."/>
            <person name="Lee S."/>
            <person name="Talag J."/>
            <person name="Welchert J."/>
            <person name="Wing R.A."/>
        </authorList>
    </citation>
    <scope>NUCLEOTIDE SEQUENCE [LARGE SCALE GENOMIC DNA]</scope>
    <source>
        <strain evidence="12">OR44</strain>
    </source>
</reference>
<protein>
    <recommendedName>
        <fullName evidence="14">TPX2 C-terminal domain-containing protein</fullName>
    </recommendedName>
</protein>
<feature type="compositionally biased region" description="Polar residues" evidence="9">
    <location>
        <begin position="509"/>
        <end position="525"/>
    </location>
</feature>
<dbReference type="HOGENOM" id="CLU_024422_0_0_1"/>
<feature type="domain" description="TPX2 central" evidence="11">
    <location>
        <begin position="425"/>
        <end position="525"/>
    </location>
</feature>